<keyword evidence="5" id="KW-0653">Protein transport</keyword>
<dbReference type="AlphaFoldDB" id="A0A1W1DNU6"/>
<dbReference type="EMBL" id="FPHW01000005">
    <property type="protein sequence ID" value="SFV83373.1"/>
    <property type="molecule type" value="Genomic_DNA"/>
</dbReference>
<evidence type="ECO:0000256" key="3">
    <source>
        <dbReference type="ARBA" id="ARBA00022475"/>
    </source>
</evidence>
<evidence type="ECO:0000256" key="2">
    <source>
        <dbReference type="ARBA" id="ARBA00022448"/>
    </source>
</evidence>
<keyword evidence="7" id="KW-0811">Translocation</keyword>
<dbReference type="SMART" id="SM01323">
    <property type="entry name" value="YajC"/>
    <property type="match status" value="1"/>
</dbReference>
<keyword evidence="6 9" id="KW-1133">Transmembrane helix</keyword>
<keyword evidence="2" id="KW-0813">Transport</keyword>
<evidence type="ECO:0000256" key="8">
    <source>
        <dbReference type="ARBA" id="ARBA00023136"/>
    </source>
</evidence>
<evidence type="ECO:0000256" key="1">
    <source>
        <dbReference type="ARBA" id="ARBA00004162"/>
    </source>
</evidence>
<protein>
    <submittedName>
        <fullName evidence="11">Preprotein translocase subunit YajC (TC 3.A.5.1.1)</fullName>
    </submittedName>
</protein>
<dbReference type="GO" id="GO:0015031">
    <property type="term" value="P:protein transport"/>
    <property type="evidence" value="ECO:0007669"/>
    <property type="project" value="UniProtKB-KW"/>
</dbReference>
<dbReference type="PRINTS" id="PR01853">
    <property type="entry name" value="YAJCTRNLCASE"/>
</dbReference>
<evidence type="ECO:0000256" key="4">
    <source>
        <dbReference type="ARBA" id="ARBA00022692"/>
    </source>
</evidence>
<dbReference type="Pfam" id="PF02699">
    <property type="entry name" value="YajC"/>
    <property type="match status" value="1"/>
</dbReference>
<dbReference type="EMBL" id="FPHU01000020">
    <property type="protein sequence ID" value="SFV79937.1"/>
    <property type="molecule type" value="Genomic_DNA"/>
</dbReference>
<evidence type="ECO:0000256" key="7">
    <source>
        <dbReference type="ARBA" id="ARBA00023010"/>
    </source>
</evidence>
<evidence type="ECO:0000313" key="10">
    <source>
        <dbReference type="EMBL" id="SFV79937.1"/>
    </source>
</evidence>
<proteinExistence type="predicted"/>
<evidence type="ECO:0000256" key="6">
    <source>
        <dbReference type="ARBA" id="ARBA00022989"/>
    </source>
</evidence>
<feature type="transmembrane region" description="Helical" evidence="9">
    <location>
        <begin position="23"/>
        <end position="43"/>
    </location>
</feature>
<keyword evidence="4 9" id="KW-0812">Transmembrane</keyword>
<gene>
    <name evidence="10" type="ORF">MNB_SUP05-13-429</name>
    <name evidence="11" type="ORF">MNB_SUP05-7-279</name>
</gene>
<organism evidence="11">
    <name type="scientific">hydrothermal vent metagenome</name>
    <dbReference type="NCBI Taxonomy" id="652676"/>
    <lineage>
        <taxon>unclassified sequences</taxon>
        <taxon>metagenomes</taxon>
        <taxon>ecological metagenomes</taxon>
    </lineage>
</organism>
<name>A0A1W1DNU6_9ZZZZ</name>
<reference evidence="11" key="1">
    <citation type="submission" date="2016-10" db="EMBL/GenBank/DDBJ databases">
        <authorList>
            <person name="de Groot N.N."/>
        </authorList>
    </citation>
    <scope>NUCLEOTIDE SEQUENCE</scope>
</reference>
<dbReference type="GO" id="GO:0005886">
    <property type="term" value="C:plasma membrane"/>
    <property type="evidence" value="ECO:0007669"/>
    <property type="project" value="UniProtKB-SubCell"/>
</dbReference>
<keyword evidence="8 9" id="KW-0472">Membrane</keyword>
<sequence length="113" mass="11977">MNLLDLIVSPAFAASHEPATISGSGLGNLVPMLLLLVIFYFLLIRPQQKRAKDHKTLLAVLKAGDEVVTNGGVVGKVVSVDESFAKLEISEGVVVKVQKQGINQKLPKGSANS</sequence>
<keyword evidence="3" id="KW-1003">Cell membrane</keyword>
<comment type="subcellular location">
    <subcellularLocation>
        <location evidence="1">Cell membrane</location>
        <topology evidence="1">Single-pass membrane protein</topology>
    </subcellularLocation>
</comment>
<dbReference type="PANTHER" id="PTHR33909:SF1">
    <property type="entry name" value="SEC TRANSLOCON ACCESSORY COMPLEX SUBUNIT YAJC"/>
    <property type="match status" value="1"/>
</dbReference>
<evidence type="ECO:0000256" key="5">
    <source>
        <dbReference type="ARBA" id="ARBA00022927"/>
    </source>
</evidence>
<accession>A0A1W1DNU6</accession>
<evidence type="ECO:0000313" key="11">
    <source>
        <dbReference type="EMBL" id="SFV83373.1"/>
    </source>
</evidence>
<evidence type="ECO:0000256" key="9">
    <source>
        <dbReference type="SAM" id="Phobius"/>
    </source>
</evidence>
<dbReference type="NCBIfam" id="TIGR00739">
    <property type="entry name" value="yajC"/>
    <property type="match status" value="1"/>
</dbReference>
<dbReference type="PANTHER" id="PTHR33909">
    <property type="entry name" value="SEC TRANSLOCON ACCESSORY COMPLEX SUBUNIT YAJC"/>
    <property type="match status" value="1"/>
</dbReference>
<dbReference type="InterPro" id="IPR003849">
    <property type="entry name" value="Preprotein_translocase_YajC"/>
</dbReference>